<dbReference type="PANTHER" id="PTHR46013">
    <property type="entry name" value="VASCULAR CELL ADHESION MOLECULE 1"/>
    <property type="match status" value="1"/>
</dbReference>
<dbReference type="Pfam" id="PF24518">
    <property type="entry name" value="Ig_CD22"/>
    <property type="match status" value="1"/>
</dbReference>
<feature type="domain" description="Ig-like" evidence="4">
    <location>
        <begin position="306"/>
        <end position="396"/>
    </location>
</feature>
<dbReference type="SMART" id="SM00409">
    <property type="entry name" value="IG"/>
    <property type="match status" value="3"/>
</dbReference>
<keyword evidence="2" id="KW-1133">Transmembrane helix</keyword>
<dbReference type="InterPro" id="IPR056386">
    <property type="entry name" value="Ig_CD22"/>
</dbReference>
<dbReference type="EMBL" id="JAHKSW010000027">
    <property type="protein sequence ID" value="KAG7315500.1"/>
    <property type="molecule type" value="Genomic_DNA"/>
</dbReference>
<feature type="transmembrane region" description="Helical" evidence="2">
    <location>
        <begin position="410"/>
        <end position="432"/>
    </location>
</feature>
<dbReference type="OrthoDB" id="6780341at2759"/>
<dbReference type="Pfam" id="PF13895">
    <property type="entry name" value="Ig_2"/>
    <property type="match status" value="1"/>
</dbReference>
<keyword evidence="2" id="KW-0472">Membrane</keyword>
<sequence>MDFGARIMLLILLVYVTVSVSGIQNLKVSCSHEKICALRDSSVNLTCSYSNIITTTGFWFSFKDKAKWREEEHPEDLALDSDYAGRVNYTEVTNSRSTLTITDLRERDTGEYRFMLITDKGEKYVSSAGVTLTVTDLQVIRDYKNKALICHTSCNLTFAANVYYWYKDGQYIQDNKDTQGTFPLSNDEEVSYSCSVHGYNEIRAPSLCVGRNCLNVTYPDKRVCVLEGSSVEIAGNYMLSSGQSVKEIFWHSSKDFKDLKHEFTNRVEYVKQDRNCALKMNQLRKKDSGEYRLRVVYTSNRLSGRPGVVLNVTDLQVRLSHYAGSSEERTTVTLSCITSCTLSNSPTYLWYKNGQPVTDKLTKHNKLYLISSEDAGNYSCAVKGHEDLRSPEQTVTQVDLCPGFNKINQIPIIAGTAVVLVLLIIVGALWMWRRKSKSGQSHSSTEDPDLQSGQIVLVLLVTLGNPYDREHRQFIHSVFDSLTCRTRKHNAGDEEYDHHRHTTSHQQEQHHTDPQSNHQTSE</sequence>
<name>A0A9D3S9M9_9TELE</name>
<dbReference type="InterPro" id="IPR007110">
    <property type="entry name" value="Ig-like_dom"/>
</dbReference>
<organism evidence="5 6">
    <name type="scientific">Hemibagrus wyckioides</name>
    <dbReference type="NCBI Taxonomy" id="337641"/>
    <lineage>
        <taxon>Eukaryota</taxon>
        <taxon>Metazoa</taxon>
        <taxon>Chordata</taxon>
        <taxon>Craniata</taxon>
        <taxon>Vertebrata</taxon>
        <taxon>Euteleostomi</taxon>
        <taxon>Actinopterygii</taxon>
        <taxon>Neopterygii</taxon>
        <taxon>Teleostei</taxon>
        <taxon>Ostariophysi</taxon>
        <taxon>Siluriformes</taxon>
        <taxon>Bagridae</taxon>
        <taxon>Hemibagrus</taxon>
    </lineage>
</organism>
<keyword evidence="2" id="KW-0812">Transmembrane</keyword>
<dbReference type="InterPro" id="IPR003599">
    <property type="entry name" value="Ig_sub"/>
</dbReference>
<dbReference type="InterPro" id="IPR013783">
    <property type="entry name" value="Ig-like_fold"/>
</dbReference>
<evidence type="ECO:0000313" key="6">
    <source>
        <dbReference type="Proteomes" id="UP000824219"/>
    </source>
</evidence>
<dbReference type="PROSITE" id="PS50835">
    <property type="entry name" value="IG_LIKE"/>
    <property type="match status" value="1"/>
</dbReference>
<evidence type="ECO:0000259" key="4">
    <source>
        <dbReference type="PROSITE" id="PS50835"/>
    </source>
</evidence>
<keyword evidence="6" id="KW-1185">Reference proteome</keyword>
<dbReference type="InterPro" id="IPR036179">
    <property type="entry name" value="Ig-like_dom_sf"/>
</dbReference>
<feature type="region of interest" description="Disordered" evidence="1">
    <location>
        <begin position="492"/>
        <end position="522"/>
    </location>
</feature>
<dbReference type="Proteomes" id="UP000824219">
    <property type="component" value="Linkage Group LG27"/>
</dbReference>
<dbReference type="AlphaFoldDB" id="A0A9D3S9M9"/>
<feature type="signal peptide" evidence="3">
    <location>
        <begin position="1"/>
        <end position="22"/>
    </location>
</feature>
<comment type="caution">
    <text evidence="5">The sequence shown here is derived from an EMBL/GenBank/DDBJ whole genome shotgun (WGS) entry which is preliminary data.</text>
</comment>
<keyword evidence="3" id="KW-0732">Signal</keyword>
<evidence type="ECO:0000256" key="1">
    <source>
        <dbReference type="SAM" id="MobiDB-lite"/>
    </source>
</evidence>
<proteinExistence type="predicted"/>
<dbReference type="PANTHER" id="PTHR46013:SF4">
    <property type="entry name" value="B-CELL RECEPTOR CD22-RELATED"/>
    <property type="match status" value="1"/>
</dbReference>
<evidence type="ECO:0000313" key="5">
    <source>
        <dbReference type="EMBL" id="KAG7315500.1"/>
    </source>
</evidence>
<dbReference type="Gene3D" id="2.60.40.10">
    <property type="entry name" value="Immunoglobulins"/>
    <property type="match status" value="3"/>
</dbReference>
<dbReference type="SUPFAM" id="SSF48726">
    <property type="entry name" value="Immunoglobulin"/>
    <property type="match status" value="3"/>
</dbReference>
<protein>
    <recommendedName>
        <fullName evidence="4">Ig-like domain-containing protein</fullName>
    </recommendedName>
</protein>
<evidence type="ECO:0000256" key="2">
    <source>
        <dbReference type="SAM" id="Phobius"/>
    </source>
</evidence>
<evidence type="ECO:0000256" key="3">
    <source>
        <dbReference type="SAM" id="SignalP"/>
    </source>
</evidence>
<accession>A0A9D3S9M9</accession>
<dbReference type="CDD" id="cd00099">
    <property type="entry name" value="IgV"/>
    <property type="match status" value="1"/>
</dbReference>
<feature type="chain" id="PRO_5038474131" description="Ig-like domain-containing protein" evidence="3">
    <location>
        <begin position="23"/>
        <end position="522"/>
    </location>
</feature>
<gene>
    <name evidence="5" type="ORF">KOW79_021588</name>
</gene>
<reference evidence="5 6" key="1">
    <citation type="submission" date="2021-06" db="EMBL/GenBank/DDBJ databases">
        <title>Chromosome-level genome assembly of the red-tail catfish (Hemibagrus wyckioides).</title>
        <authorList>
            <person name="Shao F."/>
        </authorList>
    </citation>
    <scope>NUCLEOTIDE SEQUENCE [LARGE SCALE GENOMIC DNA]</scope>
    <source>
        <strain evidence="5">EC202008001</strain>
        <tissue evidence="5">Blood</tissue>
    </source>
</reference>